<feature type="domain" description="TonB-dependent receptor-like beta-barrel" evidence="11">
    <location>
        <begin position="441"/>
        <end position="869"/>
    </location>
</feature>
<dbReference type="Pfam" id="PF00593">
    <property type="entry name" value="TonB_dep_Rec_b-barrel"/>
    <property type="match status" value="1"/>
</dbReference>
<dbReference type="Gene3D" id="2.60.40.1120">
    <property type="entry name" value="Carboxypeptidase-like, regulatory domain"/>
    <property type="match status" value="1"/>
</dbReference>
<dbReference type="Pfam" id="PF13620">
    <property type="entry name" value="CarboxypepD_reg"/>
    <property type="match status" value="1"/>
</dbReference>
<evidence type="ECO:0000259" key="12">
    <source>
        <dbReference type="Pfam" id="PF07715"/>
    </source>
</evidence>
<comment type="similarity">
    <text evidence="8 9">Belongs to the TonB-dependent receptor family.</text>
</comment>
<dbReference type="InterPro" id="IPR012910">
    <property type="entry name" value="Plug_dom"/>
</dbReference>
<keyword evidence="13" id="KW-0675">Receptor</keyword>
<evidence type="ECO:0000313" key="13">
    <source>
        <dbReference type="EMBL" id="QEC70413.1"/>
    </source>
</evidence>
<evidence type="ECO:0000256" key="2">
    <source>
        <dbReference type="ARBA" id="ARBA00022448"/>
    </source>
</evidence>
<dbReference type="Proteomes" id="UP000321291">
    <property type="component" value="Chromosome"/>
</dbReference>
<dbReference type="AlphaFoldDB" id="A0A5B8VGX9"/>
<dbReference type="RefSeq" id="WP_146779677.1">
    <property type="nucleotide sequence ID" value="NZ_CP042434.1"/>
</dbReference>
<dbReference type="SUPFAM" id="SSF56935">
    <property type="entry name" value="Porins"/>
    <property type="match status" value="1"/>
</dbReference>
<evidence type="ECO:0000256" key="5">
    <source>
        <dbReference type="ARBA" id="ARBA00023077"/>
    </source>
</evidence>
<sequence length="1058" mass="117495">MKLKTGLGTFFMLCSMGLYAQQSTPVRGTVLTESGTTLQGVSVRILDKQTQKTGYVTSDSTGTFTIDMQQGHPYNLYFTYVGYDNDSITNFLVTSGEKSTIMMRMHPNNAALSDVVIVGYGTQKKVDLSGAVQQVSGEVLDNRPIANLGAGLQGVIPNLQITQNSAAPGQGASFNIRGFTSINGGSPLILVDGVVQDPNLVNPNDVASVTVLKDAASAAIYGARAAYGVILITTKTGKHNQKPTVKLSSSYATNKLLVNPKYMNSMDYINYMDTASINAGNGAYFSQRIRDGVTAYFKDPANNPYVLYDPSIDVTGYYTYVGNTDWTDALYKTGSLQQNNISLSGGSDKTSYYMSYGNSRQNGMLAAYHDYYQRHNINMNIASDITPWLTVNGKLRYTYSFEDHPSGGGNGNSGITAISGELKNDLRPLMPIRHPDGNWAGQGSFTNPFAVGAEGGHNQTKINDLWLTAAVTVRPLKDWNINLDYTFNPYSNNNEFTSRLFKEYHADGTFNYYPWTNPNEIDLYNANDYYHALNIYSDYSKNFGLHHFKVLVGYNEEVKQYKNYTAGRTNLIDNDLPAINRATGPQSVDGGITSWAVQGYFARLNYDYADRYFLEFNGRYDGSSRFQEGNRYVMAPSVSGAWRISQENFWKNNAGLSDFINEFKIRGSYGTLGNQLTDNGNYFPYVSNYSINTALPYILGTENTLPVSVAPGALVNPNFTWEKVKQWNVGADLDFLKHRLSATIDVYSRYTIGMLTPGQSLPATLGAAVPVENAADLKTKGFELTLGWHDKISGDLSYRLSFNLSNSKSYITKYDNPTNYLGDYYKGERIGEIWGFKTAGLFQSQEQINNWADQSLLYSGTWNPGDVKYMDLNGDGVISNGNYTSDSTGDMRIIGNSEPQLLFGFNGGFTWKNLDFSFFFQGVGKQDFVPDSRFYGINSEWDVPMQLASDFWSYANTNGYLPRPYINGGHGNRGGLNGTLDRYLQNAAYIRLKQLSVAYTLRCPWMKKAMIDNIQLYATGQNILTITSLSKLYDPENLSLMNYPNTKSYSVGINITLK</sequence>
<dbReference type="NCBIfam" id="TIGR04057">
    <property type="entry name" value="SusC_RagA_signa"/>
    <property type="match status" value="1"/>
</dbReference>
<reference evidence="13 14" key="1">
    <citation type="journal article" date="2017" name="Int. J. Syst. Evol. Microbiol.">
        <title>Arachidicoccus ginsenosidivorans sp. nov., with ginsenoside-converting activity isolated from ginseng cultivating soil.</title>
        <authorList>
            <person name="Siddiqi M.Z."/>
            <person name="Aslam Z."/>
            <person name="Im W.T."/>
        </authorList>
    </citation>
    <scope>NUCLEOTIDE SEQUENCE [LARGE SCALE GENOMIC DNA]</scope>
    <source>
        <strain evidence="13 14">Gsoil 809</strain>
    </source>
</reference>
<keyword evidence="3 8" id="KW-1134">Transmembrane beta strand</keyword>
<evidence type="ECO:0000256" key="1">
    <source>
        <dbReference type="ARBA" id="ARBA00004571"/>
    </source>
</evidence>
<keyword evidence="4 8" id="KW-0812">Transmembrane</keyword>
<accession>A0A5B8VGX9</accession>
<evidence type="ECO:0000256" key="3">
    <source>
        <dbReference type="ARBA" id="ARBA00022452"/>
    </source>
</evidence>
<keyword evidence="7 8" id="KW-0998">Cell outer membrane</keyword>
<dbReference type="InterPro" id="IPR023996">
    <property type="entry name" value="TonB-dep_OMP_SusC/RagA"/>
</dbReference>
<comment type="subcellular location">
    <subcellularLocation>
        <location evidence="1 8">Cell outer membrane</location>
        <topology evidence="1 8">Multi-pass membrane protein</topology>
    </subcellularLocation>
</comment>
<dbReference type="InterPro" id="IPR008969">
    <property type="entry name" value="CarboxyPept-like_regulatory"/>
</dbReference>
<feature type="signal peptide" evidence="10">
    <location>
        <begin position="1"/>
        <end position="20"/>
    </location>
</feature>
<dbReference type="SUPFAM" id="SSF49464">
    <property type="entry name" value="Carboxypeptidase regulatory domain-like"/>
    <property type="match status" value="1"/>
</dbReference>
<dbReference type="InterPro" id="IPR039426">
    <property type="entry name" value="TonB-dep_rcpt-like"/>
</dbReference>
<name>A0A5B8VGX9_9BACT</name>
<evidence type="ECO:0000256" key="9">
    <source>
        <dbReference type="RuleBase" id="RU003357"/>
    </source>
</evidence>
<dbReference type="NCBIfam" id="TIGR04056">
    <property type="entry name" value="OMP_RagA_SusC"/>
    <property type="match status" value="1"/>
</dbReference>
<evidence type="ECO:0000259" key="11">
    <source>
        <dbReference type="Pfam" id="PF00593"/>
    </source>
</evidence>
<dbReference type="InterPro" id="IPR037066">
    <property type="entry name" value="Plug_dom_sf"/>
</dbReference>
<feature type="chain" id="PRO_5023090871" evidence="10">
    <location>
        <begin position="21"/>
        <end position="1058"/>
    </location>
</feature>
<evidence type="ECO:0000256" key="7">
    <source>
        <dbReference type="ARBA" id="ARBA00023237"/>
    </source>
</evidence>
<proteinExistence type="inferred from homology"/>
<evidence type="ECO:0000256" key="10">
    <source>
        <dbReference type="SAM" id="SignalP"/>
    </source>
</evidence>
<dbReference type="Gene3D" id="2.170.130.10">
    <property type="entry name" value="TonB-dependent receptor, plug domain"/>
    <property type="match status" value="1"/>
</dbReference>
<evidence type="ECO:0000256" key="4">
    <source>
        <dbReference type="ARBA" id="ARBA00022692"/>
    </source>
</evidence>
<evidence type="ECO:0000256" key="6">
    <source>
        <dbReference type="ARBA" id="ARBA00023136"/>
    </source>
</evidence>
<dbReference type="InterPro" id="IPR000531">
    <property type="entry name" value="Beta-barrel_TonB"/>
</dbReference>
<dbReference type="Pfam" id="PF07715">
    <property type="entry name" value="Plug"/>
    <property type="match status" value="1"/>
</dbReference>
<dbReference type="OrthoDB" id="604358at2"/>
<keyword evidence="5 9" id="KW-0798">TonB box</keyword>
<dbReference type="GO" id="GO:0009279">
    <property type="term" value="C:cell outer membrane"/>
    <property type="evidence" value="ECO:0007669"/>
    <property type="project" value="UniProtKB-SubCell"/>
</dbReference>
<organism evidence="13 14">
    <name type="scientific">Arachidicoccus ginsenosidivorans</name>
    <dbReference type="NCBI Taxonomy" id="496057"/>
    <lineage>
        <taxon>Bacteria</taxon>
        <taxon>Pseudomonadati</taxon>
        <taxon>Bacteroidota</taxon>
        <taxon>Chitinophagia</taxon>
        <taxon>Chitinophagales</taxon>
        <taxon>Chitinophagaceae</taxon>
        <taxon>Arachidicoccus</taxon>
    </lineage>
</organism>
<keyword evidence="14" id="KW-1185">Reference proteome</keyword>
<dbReference type="PROSITE" id="PS52016">
    <property type="entry name" value="TONB_DEPENDENT_REC_3"/>
    <property type="match status" value="1"/>
</dbReference>
<keyword evidence="2 8" id="KW-0813">Transport</keyword>
<protein>
    <submittedName>
        <fullName evidence="13">TonB-dependent receptor</fullName>
    </submittedName>
</protein>
<dbReference type="EMBL" id="CP042434">
    <property type="protein sequence ID" value="QEC70413.1"/>
    <property type="molecule type" value="Genomic_DNA"/>
</dbReference>
<dbReference type="InterPro" id="IPR023997">
    <property type="entry name" value="TonB-dep_OMP_SusC/RagA_CS"/>
</dbReference>
<dbReference type="InterPro" id="IPR036942">
    <property type="entry name" value="Beta-barrel_TonB_sf"/>
</dbReference>
<keyword evidence="10" id="KW-0732">Signal</keyword>
<dbReference type="KEGG" id="agi:FSB73_00485"/>
<evidence type="ECO:0000313" key="14">
    <source>
        <dbReference type="Proteomes" id="UP000321291"/>
    </source>
</evidence>
<evidence type="ECO:0000256" key="8">
    <source>
        <dbReference type="PROSITE-ProRule" id="PRU01360"/>
    </source>
</evidence>
<gene>
    <name evidence="13" type="ORF">FSB73_00485</name>
</gene>
<feature type="domain" description="TonB-dependent receptor plug" evidence="12">
    <location>
        <begin position="125"/>
        <end position="229"/>
    </location>
</feature>
<keyword evidence="6 8" id="KW-0472">Membrane</keyword>
<dbReference type="Gene3D" id="2.40.170.20">
    <property type="entry name" value="TonB-dependent receptor, beta-barrel domain"/>
    <property type="match status" value="1"/>
</dbReference>